<evidence type="ECO:0000256" key="6">
    <source>
        <dbReference type="HAMAP-Rule" id="MF_00658"/>
    </source>
</evidence>
<evidence type="ECO:0000256" key="2">
    <source>
        <dbReference type="ARBA" id="ARBA00022603"/>
    </source>
</evidence>
<dbReference type="HAMAP" id="MF_00658">
    <property type="entry name" value="23SrRNA_methyltr_H"/>
    <property type="match status" value="1"/>
</dbReference>
<dbReference type="Pfam" id="PF02590">
    <property type="entry name" value="SPOUT_MTase"/>
    <property type="match status" value="1"/>
</dbReference>
<comment type="caution">
    <text evidence="6">Lacks conserved residue(s) required for the propagation of feature annotation.</text>
</comment>
<evidence type="ECO:0000256" key="4">
    <source>
        <dbReference type="ARBA" id="ARBA00022691"/>
    </source>
</evidence>
<dbReference type="OrthoDB" id="9806643at2"/>
<evidence type="ECO:0000313" key="8">
    <source>
        <dbReference type="Proteomes" id="UP000214588"/>
    </source>
</evidence>
<dbReference type="PIRSF" id="PIRSF004505">
    <property type="entry name" value="MT_bac"/>
    <property type="match status" value="1"/>
</dbReference>
<sequence>MKFTIIAVGKIKEKYLIQGIKEYQKRIIPYAKLEIKEVKDTPLPSKLHTEEVNKVKREEEERIRTYISSKDYLIILDPNGNQLTSKDFAKKLDKLSLHGTSNITLVIGGTLGLSEKLKQEADLLLSFSKFTFPHQLMRLILVEQIYRALKINRNEPYHY</sequence>
<dbReference type="PANTHER" id="PTHR33603">
    <property type="entry name" value="METHYLTRANSFERASE"/>
    <property type="match status" value="1"/>
</dbReference>
<evidence type="ECO:0000256" key="1">
    <source>
        <dbReference type="ARBA" id="ARBA00022552"/>
    </source>
</evidence>
<dbReference type="Proteomes" id="UP000214588">
    <property type="component" value="Unassembled WGS sequence"/>
</dbReference>
<dbReference type="AlphaFoldDB" id="A0A226BZH5"/>
<dbReference type="CDD" id="cd18081">
    <property type="entry name" value="RlmH-like"/>
    <property type="match status" value="1"/>
</dbReference>
<evidence type="ECO:0000313" key="7">
    <source>
        <dbReference type="EMBL" id="OWZ83507.1"/>
    </source>
</evidence>
<keyword evidence="6" id="KW-0963">Cytoplasm</keyword>
<evidence type="ECO:0000256" key="3">
    <source>
        <dbReference type="ARBA" id="ARBA00022679"/>
    </source>
</evidence>
<dbReference type="SUPFAM" id="SSF75217">
    <property type="entry name" value="alpha/beta knot"/>
    <property type="match status" value="1"/>
</dbReference>
<keyword evidence="2 6" id="KW-0489">Methyltransferase</keyword>
<dbReference type="InterPro" id="IPR029026">
    <property type="entry name" value="tRNA_m1G_MTases_N"/>
</dbReference>
<dbReference type="EC" id="2.1.1.177" evidence="6"/>
<dbReference type="GO" id="GO:0070038">
    <property type="term" value="F:rRNA (pseudouridine-N3-)-methyltransferase activity"/>
    <property type="evidence" value="ECO:0007669"/>
    <property type="project" value="UniProtKB-UniRule"/>
</dbReference>
<keyword evidence="4 6" id="KW-0949">S-adenosyl-L-methionine</keyword>
<proteinExistence type="inferred from homology"/>
<feature type="binding site" evidence="6">
    <location>
        <position position="108"/>
    </location>
    <ligand>
        <name>S-adenosyl-L-methionine</name>
        <dbReference type="ChEBI" id="CHEBI:59789"/>
    </ligand>
</feature>
<comment type="caution">
    <text evidence="7">The sequence shown here is derived from an EMBL/GenBank/DDBJ whole genome shotgun (WGS) entry which is preliminary data.</text>
</comment>
<evidence type="ECO:0000256" key="5">
    <source>
        <dbReference type="ARBA" id="ARBA00038303"/>
    </source>
</evidence>
<dbReference type="RefSeq" id="WP_089023833.1">
    <property type="nucleotide sequence ID" value="NZ_NIQC01000017.1"/>
</dbReference>
<comment type="function">
    <text evidence="6">Specifically methylates the pseudouridine at position 1915 (m3Psi1915) in 23S rRNA.</text>
</comment>
<comment type="similarity">
    <text evidence="5 6">Belongs to the RNA methyltransferase RlmH family.</text>
</comment>
<dbReference type="Gene3D" id="3.40.1280.10">
    <property type="match status" value="1"/>
</dbReference>
<dbReference type="PANTHER" id="PTHR33603:SF1">
    <property type="entry name" value="RIBOSOMAL RNA LARGE SUBUNIT METHYLTRANSFERASE H"/>
    <property type="match status" value="1"/>
</dbReference>
<comment type="subcellular location">
    <subcellularLocation>
        <location evidence="6">Cytoplasm</location>
    </subcellularLocation>
</comment>
<dbReference type="NCBIfam" id="TIGR00246">
    <property type="entry name" value="tRNA_RlmH_YbeA"/>
    <property type="match status" value="1"/>
</dbReference>
<gene>
    <name evidence="6" type="primary">rlmH</name>
    <name evidence="7" type="ORF">CDO51_08420</name>
</gene>
<keyword evidence="3 6" id="KW-0808">Transferase</keyword>
<keyword evidence="1 6" id="KW-0698">rRNA processing</keyword>
<dbReference type="GO" id="GO:0005737">
    <property type="term" value="C:cytoplasm"/>
    <property type="evidence" value="ECO:0007669"/>
    <property type="project" value="UniProtKB-SubCell"/>
</dbReference>
<accession>A0A226BZH5</accession>
<protein>
    <recommendedName>
        <fullName evidence="6">Ribosomal RNA large subunit methyltransferase H</fullName>
        <ecNumber evidence="6">2.1.1.177</ecNumber>
    </recommendedName>
    <alternativeName>
        <fullName evidence="6">23S rRNA (pseudouridine1915-N3)-methyltransferase</fullName>
    </alternativeName>
    <alternativeName>
        <fullName evidence="6">23S rRNA m3Psi1915 methyltransferase</fullName>
    </alternativeName>
    <alternativeName>
        <fullName evidence="6">rRNA (pseudouridine-N3-)-methyltransferase RlmH</fullName>
    </alternativeName>
</protein>
<feature type="binding site" evidence="6">
    <location>
        <position position="76"/>
    </location>
    <ligand>
        <name>S-adenosyl-L-methionine</name>
        <dbReference type="ChEBI" id="CHEBI:59789"/>
    </ligand>
</feature>
<dbReference type="NCBIfam" id="NF000985">
    <property type="entry name" value="PRK00103.1-3"/>
    <property type="match status" value="1"/>
</dbReference>
<keyword evidence="8" id="KW-1185">Reference proteome</keyword>
<comment type="catalytic activity">
    <reaction evidence="6">
        <text>pseudouridine(1915) in 23S rRNA + S-adenosyl-L-methionine = N(3)-methylpseudouridine(1915) in 23S rRNA + S-adenosyl-L-homocysteine + H(+)</text>
        <dbReference type="Rhea" id="RHEA:42752"/>
        <dbReference type="Rhea" id="RHEA-COMP:10221"/>
        <dbReference type="Rhea" id="RHEA-COMP:10222"/>
        <dbReference type="ChEBI" id="CHEBI:15378"/>
        <dbReference type="ChEBI" id="CHEBI:57856"/>
        <dbReference type="ChEBI" id="CHEBI:59789"/>
        <dbReference type="ChEBI" id="CHEBI:65314"/>
        <dbReference type="ChEBI" id="CHEBI:74486"/>
        <dbReference type="EC" id="2.1.1.177"/>
    </reaction>
</comment>
<comment type="subunit">
    <text evidence="6">Homodimer.</text>
</comment>
<reference evidence="7 8" key="1">
    <citation type="submission" date="2017-06" db="EMBL/GenBank/DDBJ databases">
        <title>Draft Genome Sequence of Natranaerobius trueperi halophilic, alkalithermophilic bacteria from soda lakes.</title>
        <authorList>
            <person name="Zhao B."/>
        </authorList>
    </citation>
    <scope>NUCLEOTIDE SEQUENCE [LARGE SCALE GENOMIC DNA]</scope>
    <source>
        <strain evidence="7 8">DSM 18760</strain>
    </source>
</reference>
<name>A0A226BZH5_9FIRM</name>
<dbReference type="EMBL" id="NIQC01000017">
    <property type="protein sequence ID" value="OWZ83507.1"/>
    <property type="molecule type" value="Genomic_DNA"/>
</dbReference>
<dbReference type="InterPro" id="IPR029028">
    <property type="entry name" value="Alpha/beta_knot_MTases"/>
</dbReference>
<organism evidence="7 8">
    <name type="scientific">Natranaerobius trueperi</name>
    <dbReference type="NCBI Taxonomy" id="759412"/>
    <lineage>
        <taxon>Bacteria</taxon>
        <taxon>Bacillati</taxon>
        <taxon>Bacillota</taxon>
        <taxon>Clostridia</taxon>
        <taxon>Natranaerobiales</taxon>
        <taxon>Natranaerobiaceae</taxon>
        <taxon>Natranaerobius</taxon>
    </lineage>
</organism>
<dbReference type="InterPro" id="IPR003742">
    <property type="entry name" value="RlmH-like"/>
</dbReference>